<protein>
    <submittedName>
        <fullName evidence="1">Acyltransferase</fullName>
    </submittedName>
</protein>
<dbReference type="Proteomes" id="UP000286003">
    <property type="component" value="Unassembled WGS sequence"/>
</dbReference>
<dbReference type="PANTHER" id="PTHR30068">
    <property type="entry name" value="URONATE ISOMERASE"/>
    <property type="match status" value="1"/>
</dbReference>
<organism evidence="1 2">
    <name type="scientific">Bacteroides intestinalis</name>
    <dbReference type="NCBI Taxonomy" id="329854"/>
    <lineage>
        <taxon>Bacteria</taxon>
        <taxon>Pseudomonadati</taxon>
        <taxon>Bacteroidota</taxon>
        <taxon>Bacteroidia</taxon>
        <taxon>Bacteroidales</taxon>
        <taxon>Bacteroidaceae</taxon>
        <taxon>Bacteroides</taxon>
    </lineage>
</organism>
<dbReference type="GO" id="GO:0042840">
    <property type="term" value="P:D-glucuronate catabolic process"/>
    <property type="evidence" value="ECO:0007669"/>
    <property type="project" value="TreeGrafter"/>
</dbReference>
<dbReference type="GO" id="GO:0019698">
    <property type="term" value="P:D-galacturonate catabolic process"/>
    <property type="evidence" value="ECO:0007669"/>
    <property type="project" value="TreeGrafter"/>
</dbReference>
<evidence type="ECO:0000313" key="2">
    <source>
        <dbReference type="Proteomes" id="UP000286003"/>
    </source>
</evidence>
<dbReference type="RefSeq" id="WP_117691914.1">
    <property type="nucleotide sequence ID" value="NZ_BAABZC010000001.1"/>
</dbReference>
<dbReference type="PANTHER" id="PTHR30068:SF3">
    <property type="entry name" value="PHOSPHOLIPID_GLYCEROL ACYLTRANSFERASE DOMAIN-CONTAINING PROTEIN"/>
    <property type="match status" value="1"/>
</dbReference>
<keyword evidence="1" id="KW-0012">Acyltransferase</keyword>
<sequence>MNMEFDEIRPYHDEELPQIYEELIADPAFQQVASAVFPEVPFEALAQKMRACKTKLEFQKAFCYVILRKFSRDTTQGVTLDHTAQPEHKSAYTYISNHRDIILDSGFLSVELIDKGMDTVEIAIGDNLLIYPWIKKFVRVNKSFIVQRTLTMRQMLESSGRMSRYMHHTIKDKNQSIWIAQREGRAKDSNDRTQESVLKMLAMGGEGDIIDRLTEMNIVPLAISYEYDPCDYLKAQEFQLKRDIPDYKKTQADDLKNMQTGLFGAKGHVHFQVAPCINGELAKLDRSLPKPELVSEIAALIDRNIHANYRLYPGNYIAHDSLSGTETFAGQYTAGEKKHFMDYIDQQLARIELPNKDMPFLREKILLMYANPLTNYLATQTDNPK</sequence>
<dbReference type="AlphaFoldDB" id="A0A3E4KX65"/>
<name>A0A3E4KX65_9BACE</name>
<reference evidence="1 2" key="1">
    <citation type="submission" date="2018-08" db="EMBL/GenBank/DDBJ databases">
        <title>A genome reference for cultivated species of the human gut microbiota.</title>
        <authorList>
            <person name="Zou Y."/>
            <person name="Xue W."/>
            <person name="Luo G."/>
        </authorList>
    </citation>
    <scope>NUCLEOTIDE SEQUENCE [LARGE SCALE GENOMIC DNA]</scope>
    <source>
        <strain evidence="1 2">AF31-23</strain>
    </source>
</reference>
<evidence type="ECO:0000313" key="1">
    <source>
        <dbReference type="EMBL" id="RHN04586.1"/>
    </source>
</evidence>
<keyword evidence="1" id="KW-0808">Transferase</keyword>
<accession>A0A3E4KX65</accession>
<proteinExistence type="predicted"/>
<comment type="caution">
    <text evidence="1">The sequence shown here is derived from an EMBL/GenBank/DDBJ whole genome shotgun (WGS) entry which is preliminary data.</text>
</comment>
<dbReference type="GO" id="GO:0016746">
    <property type="term" value="F:acyltransferase activity"/>
    <property type="evidence" value="ECO:0007669"/>
    <property type="project" value="UniProtKB-KW"/>
</dbReference>
<gene>
    <name evidence="1" type="ORF">DWZ32_17105</name>
</gene>
<dbReference type="EMBL" id="QRQM01000021">
    <property type="protein sequence ID" value="RHN04586.1"/>
    <property type="molecule type" value="Genomic_DNA"/>
</dbReference>